<feature type="domain" description="CT398-like coiled coil hairpin" evidence="3">
    <location>
        <begin position="16"/>
        <end position="189"/>
    </location>
</feature>
<dbReference type="PANTHER" id="PTHR39082:SF1">
    <property type="entry name" value="SCAVENGER RECEPTOR CLASS A MEMBER 3"/>
    <property type="match status" value="1"/>
</dbReference>
<gene>
    <name evidence="4" type="ORF">UFOPK3837_00704</name>
</gene>
<dbReference type="Pfam" id="PF24481">
    <property type="entry name" value="CT398_CC"/>
    <property type="match status" value="1"/>
</dbReference>
<accession>A0A6J7KLI6</accession>
<dbReference type="Pfam" id="PF02591">
    <property type="entry name" value="Zn_ribbon_9"/>
    <property type="match status" value="1"/>
</dbReference>
<dbReference type="InterPro" id="IPR056003">
    <property type="entry name" value="CT398_CC_hairpin"/>
</dbReference>
<dbReference type="EMBL" id="CAFBNO010000026">
    <property type="protein sequence ID" value="CAB4955389.1"/>
    <property type="molecule type" value="Genomic_DNA"/>
</dbReference>
<organism evidence="4">
    <name type="scientific">freshwater metagenome</name>
    <dbReference type="NCBI Taxonomy" id="449393"/>
    <lineage>
        <taxon>unclassified sequences</taxon>
        <taxon>metagenomes</taxon>
        <taxon>ecological metagenomes</taxon>
    </lineage>
</organism>
<dbReference type="PANTHER" id="PTHR39082">
    <property type="entry name" value="PHOSPHOLIPASE C-BETA-2-RELATED"/>
    <property type="match status" value="1"/>
</dbReference>
<keyword evidence="1" id="KW-0175">Coiled coil</keyword>
<dbReference type="InterPro" id="IPR052376">
    <property type="entry name" value="Oxidative_Scav/Glycosyltrans"/>
</dbReference>
<dbReference type="Gene3D" id="1.10.287.1490">
    <property type="match status" value="1"/>
</dbReference>
<feature type="domain" description="C4-type zinc ribbon" evidence="2">
    <location>
        <begin position="201"/>
        <end position="234"/>
    </location>
</feature>
<evidence type="ECO:0000313" key="4">
    <source>
        <dbReference type="EMBL" id="CAB4955389.1"/>
    </source>
</evidence>
<name>A0A6J7KLI6_9ZZZZ</name>
<evidence type="ECO:0000256" key="1">
    <source>
        <dbReference type="SAM" id="Coils"/>
    </source>
</evidence>
<protein>
    <submittedName>
        <fullName evidence="4">Unannotated protein</fullName>
    </submittedName>
</protein>
<feature type="coiled-coil region" evidence="1">
    <location>
        <begin position="14"/>
        <end position="57"/>
    </location>
</feature>
<dbReference type="InterPro" id="IPR003743">
    <property type="entry name" value="Zf-RING_7"/>
</dbReference>
<evidence type="ECO:0000259" key="3">
    <source>
        <dbReference type="Pfam" id="PF24481"/>
    </source>
</evidence>
<dbReference type="AlphaFoldDB" id="A0A6J7KLI6"/>
<sequence>MKATPGQQQLLLKTHELSTELQRAKRTLAELESGAALRELQAEMRASSEVLLSAQQRYEEFEVDIARVLTDIELVDSRIERDLARLATSSNPKDIGGVQSELAALESRKSLLETSELEFLEARDAAGFEVAAAKKLRDELIEKIAAVEATIHVELGKLQSSVSIVESEIRATRSSVPEELMAQFDRKATRGVPIGRLIDRACGTCHLSLTSAVYSDVMSSAEDELPTCPNCEAFIVR</sequence>
<proteinExistence type="predicted"/>
<evidence type="ECO:0000259" key="2">
    <source>
        <dbReference type="Pfam" id="PF02591"/>
    </source>
</evidence>
<reference evidence="4" key="1">
    <citation type="submission" date="2020-05" db="EMBL/GenBank/DDBJ databases">
        <authorList>
            <person name="Chiriac C."/>
            <person name="Salcher M."/>
            <person name="Ghai R."/>
            <person name="Kavagutti S V."/>
        </authorList>
    </citation>
    <scope>NUCLEOTIDE SEQUENCE</scope>
</reference>